<evidence type="ECO:0000256" key="1">
    <source>
        <dbReference type="SAM" id="MobiDB-lite"/>
    </source>
</evidence>
<feature type="signal peptide" evidence="2">
    <location>
        <begin position="1"/>
        <end position="20"/>
    </location>
</feature>
<name>A0A084WGV2_ANOSI</name>
<evidence type="ECO:0000256" key="2">
    <source>
        <dbReference type="SAM" id="SignalP"/>
    </source>
</evidence>
<dbReference type="PROSITE" id="PS50940">
    <property type="entry name" value="CHIT_BIND_II"/>
    <property type="match status" value="1"/>
</dbReference>
<reference evidence="4 6" key="1">
    <citation type="journal article" date="2014" name="BMC Genomics">
        <title>Genome sequence of Anopheles sinensis provides insight into genetics basis of mosquito competence for malaria parasites.</title>
        <authorList>
            <person name="Zhou D."/>
            <person name="Zhang D."/>
            <person name="Ding G."/>
            <person name="Shi L."/>
            <person name="Hou Q."/>
            <person name="Ye Y."/>
            <person name="Xu Y."/>
            <person name="Zhou H."/>
            <person name="Xiong C."/>
            <person name="Li S."/>
            <person name="Yu J."/>
            <person name="Hong S."/>
            <person name="Yu X."/>
            <person name="Zou P."/>
            <person name="Chen C."/>
            <person name="Chang X."/>
            <person name="Wang W."/>
            <person name="Lv Y."/>
            <person name="Sun Y."/>
            <person name="Ma L."/>
            <person name="Shen B."/>
            <person name="Zhu C."/>
        </authorList>
    </citation>
    <scope>NUCLEOTIDE SEQUENCE [LARGE SCALE GENOMIC DNA]</scope>
</reference>
<dbReference type="VEuPathDB" id="VectorBase:ASIC017552"/>
<dbReference type="Proteomes" id="UP000030765">
    <property type="component" value="Unassembled WGS sequence"/>
</dbReference>
<organism evidence="4">
    <name type="scientific">Anopheles sinensis</name>
    <name type="common">Mosquito</name>
    <dbReference type="NCBI Taxonomy" id="74873"/>
    <lineage>
        <taxon>Eukaryota</taxon>
        <taxon>Metazoa</taxon>
        <taxon>Ecdysozoa</taxon>
        <taxon>Arthropoda</taxon>
        <taxon>Hexapoda</taxon>
        <taxon>Insecta</taxon>
        <taxon>Pterygota</taxon>
        <taxon>Neoptera</taxon>
        <taxon>Endopterygota</taxon>
        <taxon>Diptera</taxon>
        <taxon>Nematocera</taxon>
        <taxon>Culicoidea</taxon>
        <taxon>Culicidae</taxon>
        <taxon>Anophelinae</taxon>
        <taxon>Anopheles</taxon>
    </lineage>
</organism>
<proteinExistence type="predicted"/>
<evidence type="ECO:0000313" key="5">
    <source>
        <dbReference type="EnsemblMetazoa" id="ASIC017552-PA"/>
    </source>
</evidence>
<dbReference type="AlphaFoldDB" id="A0A084WGV2"/>
<dbReference type="SUPFAM" id="SSF57625">
    <property type="entry name" value="Invertebrate chitin-binding proteins"/>
    <property type="match status" value="1"/>
</dbReference>
<dbReference type="GO" id="GO:0008061">
    <property type="term" value="F:chitin binding"/>
    <property type="evidence" value="ECO:0007669"/>
    <property type="project" value="InterPro"/>
</dbReference>
<keyword evidence="6" id="KW-1185">Reference proteome</keyword>
<feature type="chain" id="PRO_5001784752" evidence="2">
    <location>
        <begin position="21"/>
        <end position="214"/>
    </location>
</feature>
<dbReference type="EMBL" id="KE525345">
    <property type="protein sequence ID" value="KFB49446.1"/>
    <property type="molecule type" value="Genomic_DNA"/>
</dbReference>
<dbReference type="InterPro" id="IPR036508">
    <property type="entry name" value="Chitin-bd_dom_sf"/>
</dbReference>
<feature type="domain" description="Chitin-binding type-2" evidence="3">
    <location>
        <begin position="153"/>
        <end position="209"/>
    </location>
</feature>
<evidence type="ECO:0000313" key="4">
    <source>
        <dbReference type="EMBL" id="KFB49446.1"/>
    </source>
</evidence>
<feature type="compositionally biased region" description="Low complexity" evidence="1">
    <location>
        <begin position="76"/>
        <end position="144"/>
    </location>
</feature>
<accession>A0A084WGV2</accession>
<reference evidence="5" key="2">
    <citation type="submission" date="2020-05" db="UniProtKB">
        <authorList>
            <consortium name="EnsemblMetazoa"/>
        </authorList>
    </citation>
    <scope>IDENTIFICATION</scope>
</reference>
<dbReference type="InterPro" id="IPR002557">
    <property type="entry name" value="Chitin-bd_dom"/>
</dbReference>
<protein>
    <submittedName>
        <fullName evidence="5">Chitin-binding type-2 domain-containing protein</fullName>
    </submittedName>
</protein>
<keyword evidence="2" id="KW-0732">Signal</keyword>
<dbReference type="Pfam" id="PF01607">
    <property type="entry name" value="CBM_14"/>
    <property type="match status" value="1"/>
</dbReference>
<dbReference type="EnsemblMetazoa" id="ASIC017552-RA">
    <property type="protein sequence ID" value="ASIC017552-PA"/>
    <property type="gene ID" value="ASIC017552"/>
</dbReference>
<dbReference type="EMBL" id="ATLV01023725">
    <property type="status" value="NOT_ANNOTATED_CDS"/>
    <property type="molecule type" value="Genomic_DNA"/>
</dbReference>
<sequence>MKLSILLGVALVATLASVSAKVSPLDSEINCTMEGENISYNVINDCEYFICKTEKQPVGTQLRIKQTCTKCYSETCSQGNGNGGSSTSEPTTVTEPPTTEVLTTEALTTVTEPPTTEVLTTEAPTTVTEPSTTEESIPELTPPESGGDLMQPTVECVEGFTGYLPIEEDCSKFVYCFQGESRERTCLDDYIYYHPFKACLPGDTVLCQLYSVGR</sequence>
<dbReference type="GO" id="GO:0005576">
    <property type="term" value="C:extracellular region"/>
    <property type="evidence" value="ECO:0007669"/>
    <property type="project" value="InterPro"/>
</dbReference>
<evidence type="ECO:0000313" key="6">
    <source>
        <dbReference type="Proteomes" id="UP000030765"/>
    </source>
</evidence>
<dbReference type="OrthoDB" id="7752168at2759"/>
<gene>
    <name evidence="4" type="ORF">ZHAS_00017552</name>
</gene>
<feature type="region of interest" description="Disordered" evidence="1">
    <location>
        <begin position="76"/>
        <end position="150"/>
    </location>
</feature>
<evidence type="ECO:0000259" key="3">
    <source>
        <dbReference type="PROSITE" id="PS50940"/>
    </source>
</evidence>